<feature type="compositionally biased region" description="Polar residues" evidence="1">
    <location>
        <begin position="27"/>
        <end position="46"/>
    </location>
</feature>
<accession>A0A412IQJ8</accession>
<feature type="transmembrane region" description="Helical" evidence="2">
    <location>
        <begin position="174"/>
        <end position="196"/>
    </location>
</feature>
<sequence length="252" mass="27370">MDEQNNVDGIRKDDRLSLEGNLGQKDMLNNVQAQSGYDQPGQQQNYGPAGQQPQYSAPGQQQNYGLAGQQSYQQPPYGQPGQQSTPYDSPMGYVGYEYRQNVPADVKKGSTHIPNLLNIVGMIMALITVFLPYAHMDSDVRTISGVFGIDVISVIIVAVLLVADIISAFMNKTVAYIIDLVISVIIGGALIFEFVLSLIDLGRLDKTVNAGLGFGAWFSVVTAILLLVSVPVWWAVSRKKAKSEKETAESAV</sequence>
<name>A0A412IQJ8_9FIRM</name>
<dbReference type="Proteomes" id="UP000283295">
    <property type="component" value="Unassembled WGS sequence"/>
</dbReference>
<evidence type="ECO:0000256" key="1">
    <source>
        <dbReference type="SAM" id="MobiDB-lite"/>
    </source>
</evidence>
<keyword evidence="2" id="KW-0812">Transmembrane</keyword>
<keyword evidence="2" id="KW-1133">Transmembrane helix</keyword>
<gene>
    <name evidence="3" type="ORF">DWX94_10205</name>
</gene>
<evidence type="ECO:0000313" key="3">
    <source>
        <dbReference type="EMBL" id="RGS40521.1"/>
    </source>
</evidence>
<feature type="region of interest" description="Disordered" evidence="1">
    <location>
        <begin position="1"/>
        <end position="90"/>
    </location>
</feature>
<dbReference type="EMBL" id="QRVK01000027">
    <property type="protein sequence ID" value="RGS40521.1"/>
    <property type="molecule type" value="Genomic_DNA"/>
</dbReference>
<evidence type="ECO:0000256" key="2">
    <source>
        <dbReference type="SAM" id="Phobius"/>
    </source>
</evidence>
<evidence type="ECO:0000313" key="4">
    <source>
        <dbReference type="Proteomes" id="UP000283295"/>
    </source>
</evidence>
<feature type="transmembrane region" description="Helical" evidence="2">
    <location>
        <begin position="216"/>
        <end position="236"/>
    </location>
</feature>
<proteinExistence type="predicted"/>
<protein>
    <submittedName>
        <fullName evidence="3">Uncharacterized protein</fullName>
    </submittedName>
</protein>
<feature type="compositionally biased region" description="Low complexity" evidence="1">
    <location>
        <begin position="47"/>
        <end position="84"/>
    </location>
</feature>
<reference evidence="3 4" key="1">
    <citation type="submission" date="2018-08" db="EMBL/GenBank/DDBJ databases">
        <title>A genome reference for cultivated species of the human gut microbiota.</title>
        <authorList>
            <person name="Zou Y."/>
            <person name="Xue W."/>
            <person name="Luo G."/>
        </authorList>
    </citation>
    <scope>NUCLEOTIDE SEQUENCE [LARGE SCALE GENOMIC DNA]</scope>
    <source>
        <strain evidence="3 4">AF22-21</strain>
    </source>
</reference>
<dbReference type="OrthoDB" id="9997092at2"/>
<feature type="transmembrane region" description="Helical" evidence="2">
    <location>
        <begin position="116"/>
        <end position="136"/>
    </location>
</feature>
<comment type="caution">
    <text evidence="3">The sequence shown here is derived from an EMBL/GenBank/DDBJ whole genome shotgun (WGS) entry which is preliminary data.</text>
</comment>
<organism evidence="3 4">
    <name type="scientific">Coprococcus eutactus</name>
    <dbReference type="NCBI Taxonomy" id="33043"/>
    <lineage>
        <taxon>Bacteria</taxon>
        <taxon>Bacillati</taxon>
        <taxon>Bacillota</taxon>
        <taxon>Clostridia</taxon>
        <taxon>Lachnospirales</taxon>
        <taxon>Lachnospiraceae</taxon>
        <taxon>Coprococcus</taxon>
    </lineage>
</organism>
<dbReference type="AlphaFoldDB" id="A0A412IQJ8"/>
<keyword evidence="2" id="KW-0472">Membrane</keyword>
<feature type="transmembrane region" description="Helical" evidence="2">
    <location>
        <begin position="142"/>
        <end position="162"/>
    </location>
</feature>